<organism evidence="1 2">
    <name type="scientific">Secundilactobacillus angelensis</name>
    <dbReference type="NCBI Taxonomy" id="2722706"/>
    <lineage>
        <taxon>Bacteria</taxon>
        <taxon>Bacillati</taxon>
        <taxon>Bacillota</taxon>
        <taxon>Bacilli</taxon>
        <taxon>Lactobacillales</taxon>
        <taxon>Lactobacillaceae</taxon>
        <taxon>Secundilactobacillus</taxon>
    </lineage>
</organism>
<accession>A0ABX1L2L3</accession>
<reference evidence="1 2" key="1">
    <citation type="submission" date="2020-04" db="EMBL/GenBank/DDBJ databases">
        <title>A novel species of genus Lactobacillus that was isolated from fermented food Zha-chili.</title>
        <authorList>
            <person name="Zhang Z."/>
        </authorList>
    </citation>
    <scope>NUCLEOTIDE SEQUENCE [LARGE SCALE GENOMIC DNA]</scope>
    <source>
        <strain evidence="2">HBUAS51383</strain>
    </source>
</reference>
<dbReference type="EMBL" id="JAAXLJ010000026">
    <property type="protein sequence ID" value="NLR19428.1"/>
    <property type="molecule type" value="Genomic_DNA"/>
</dbReference>
<proteinExistence type="predicted"/>
<name>A0ABX1L2L3_9LACO</name>
<gene>
    <name evidence="1" type="ORF">HC026_11040</name>
</gene>
<sequence length="73" mass="8508">MTTDQIKFKNYFVKVFMQHDDDIIRALGWMEKHFNYMPYDVKASYQHLSSLQKNAVIKEICMLGVSSSGKSTI</sequence>
<keyword evidence="2" id="KW-1185">Reference proteome</keyword>
<comment type="caution">
    <text evidence="1">The sequence shown here is derived from an EMBL/GenBank/DDBJ whole genome shotgun (WGS) entry which is preliminary data.</text>
</comment>
<dbReference type="RefSeq" id="WP_168925987.1">
    <property type="nucleotide sequence ID" value="NZ_JAAXLJ010000026.1"/>
</dbReference>
<protein>
    <submittedName>
        <fullName evidence="1">Uncharacterized protein</fullName>
    </submittedName>
</protein>
<evidence type="ECO:0000313" key="2">
    <source>
        <dbReference type="Proteomes" id="UP000763447"/>
    </source>
</evidence>
<dbReference type="Proteomes" id="UP000763447">
    <property type="component" value="Unassembled WGS sequence"/>
</dbReference>
<evidence type="ECO:0000313" key="1">
    <source>
        <dbReference type="EMBL" id="NLR19428.1"/>
    </source>
</evidence>